<dbReference type="Pfam" id="PF00690">
    <property type="entry name" value="Cation_ATPase_N"/>
    <property type="match status" value="1"/>
</dbReference>
<dbReference type="GO" id="GO:0005391">
    <property type="term" value="F:P-type sodium:potassium-exchanging transporter activity"/>
    <property type="evidence" value="ECO:0007669"/>
    <property type="project" value="TreeGrafter"/>
</dbReference>
<dbReference type="PANTHER" id="PTHR43294">
    <property type="entry name" value="SODIUM/POTASSIUM-TRANSPORTING ATPASE SUBUNIT ALPHA"/>
    <property type="match status" value="1"/>
</dbReference>
<feature type="domain" description="Cation-transporting P-type ATPase N-terminal" evidence="24">
    <location>
        <begin position="34"/>
        <end position="100"/>
    </location>
</feature>
<keyword evidence="9 22" id="KW-0479">Metal-binding</keyword>
<evidence type="ECO:0000313" key="25">
    <source>
        <dbReference type="Ensembl" id="ENSACLP00000038414.2"/>
    </source>
</evidence>
<dbReference type="InterPro" id="IPR023299">
    <property type="entry name" value="ATPase_P-typ_cyto_dom_N"/>
</dbReference>
<dbReference type="AlphaFoldDB" id="A0A3P8RA75"/>
<evidence type="ECO:0000256" key="8">
    <source>
        <dbReference type="ARBA" id="ARBA00022692"/>
    </source>
</evidence>
<dbReference type="NCBIfam" id="TIGR01106">
    <property type="entry name" value="ATPase-IIC_X-K"/>
    <property type="match status" value="1"/>
</dbReference>
<keyword evidence="6" id="KW-0597">Phosphoprotein</keyword>
<dbReference type="CDD" id="cd02608">
    <property type="entry name" value="P-type_ATPase_Na-K_like"/>
    <property type="match status" value="1"/>
</dbReference>
<evidence type="ECO:0000256" key="18">
    <source>
        <dbReference type="ARBA" id="ARBA00023136"/>
    </source>
</evidence>
<dbReference type="SUPFAM" id="SSF56784">
    <property type="entry name" value="HAD-like"/>
    <property type="match status" value="1"/>
</dbReference>
<feature type="region of interest" description="Disordered" evidence="23">
    <location>
        <begin position="198"/>
        <end position="218"/>
    </location>
</feature>
<dbReference type="InterPro" id="IPR018303">
    <property type="entry name" value="ATPase_P-typ_P_site"/>
</dbReference>
<dbReference type="FunFam" id="3.40.50.1000:FF:000004">
    <property type="entry name" value="Sodium/potassium-transporting ATPase subunit alpha"/>
    <property type="match status" value="1"/>
</dbReference>
<dbReference type="InterPro" id="IPR006068">
    <property type="entry name" value="ATPase_P-typ_cation-transptr_C"/>
</dbReference>
<keyword evidence="14" id="KW-1278">Translocase</keyword>
<evidence type="ECO:0000256" key="19">
    <source>
        <dbReference type="ARBA" id="ARBA00023201"/>
    </source>
</evidence>
<evidence type="ECO:0000256" key="22">
    <source>
        <dbReference type="RuleBase" id="RU362084"/>
    </source>
</evidence>
<comment type="subcellular location">
    <subcellularLocation>
        <location evidence="1 22">Cell membrane</location>
        <topology evidence="1 22">Multi-pass membrane protein</topology>
    </subcellularLocation>
</comment>
<dbReference type="GO" id="GO:1902600">
    <property type="term" value="P:proton transmembrane transport"/>
    <property type="evidence" value="ECO:0007669"/>
    <property type="project" value="TreeGrafter"/>
</dbReference>
<evidence type="ECO:0000256" key="13">
    <source>
        <dbReference type="ARBA" id="ARBA00022958"/>
    </source>
</evidence>
<keyword evidence="17 22" id="KW-0406">Ion transport</keyword>
<reference evidence="25" key="1">
    <citation type="submission" date="2018-05" db="EMBL/GenBank/DDBJ databases">
        <authorList>
            <person name="Datahose"/>
        </authorList>
    </citation>
    <scope>NUCLEOTIDE SEQUENCE</scope>
</reference>
<evidence type="ECO:0000256" key="15">
    <source>
        <dbReference type="ARBA" id="ARBA00022989"/>
    </source>
</evidence>
<dbReference type="GO" id="GO:0016887">
    <property type="term" value="F:ATP hydrolysis activity"/>
    <property type="evidence" value="ECO:0007669"/>
    <property type="project" value="InterPro"/>
</dbReference>
<comment type="similarity">
    <text evidence="2 22">Belongs to the cation transport ATPase (P-type) (TC 3.A.3) family. Type IIC subfamily.</text>
</comment>
<evidence type="ECO:0000256" key="5">
    <source>
        <dbReference type="ARBA" id="ARBA00022538"/>
    </source>
</evidence>
<keyword evidence="16" id="KW-0915">Sodium</keyword>
<evidence type="ECO:0000256" key="9">
    <source>
        <dbReference type="ARBA" id="ARBA00022723"/>
    </source>
</evidence>
<dbReference type="InterPro" id="IPR005775">
    <property type="entry name" value="P-type_ATPase_IIC"/>
</dbReference>
<evidence type="ECO:0000256" key="20">
    <source>
        <dbReference type="ARBA" id="ARBA00037422"/>
    </source>
</evidence>
<dbReference type="Gene3D" id="3.40.50.1000">
    <property type="entry name" value="HAD superfamily/HAD-like"/>
    <property type="match status" value="1"/>
</dbReference>
<evidence type="ECO:0000256" key="23">
    <source>
        <dbReference type="SAM" id="MobiDB-lite"/>
    </source>
</evidence>
<dbReference type="SFLD" id="SFLDF00027">
    <property type="entry name" value="p-type_atpase"/>
    <property type="match status" value="1"/>
</dbReference>
<feature type="transmembrane region" description="Helical" evidence="22">
    <location>
        <begin position="80"/>
        <end position="102"/>
    </location>
</feature>
<dbReference type="Pfam" id="PF00122">
    <property type="entry name" value="E1-E2_ATPase"/>
    <property type="match status" value="1"/>
</dbReference>
<dbReference type="FunFam" id="3.40.1110.10:FF:000001">
    <property type="entry name" value="Sodium/potassium-transporting ATPase subunit alpha"/>
    <property type="match status" value="1"/>
</dbReference>
<evidence type="ECO:0000256" key="4">
    <source>
        <dbReference type="ARBA" id="ARBA00022475"/>
    </source>
</evidence>
<dbReference type="SMART" id="SM00831">
    <property type="entry name" value="Cation_ATPase_N"/>
    <property type="match status" value="1"/>
</dbReference>
<dbReference type="NCBIfam" id="TIGR01494">
    <property type="entry name" value="ATPase_P-type"/>
    <property type="match status" value="2"/>
</dbReference>
<dbReference type="SFLD" id="SFLDS00003">
    <property type="entry name" value="Haloacid_Dehalogenase"/>
    <property type="match status" value="1"/>
</dbReference>
<dbReference type="FunFam" id="2.70.150.10:FF:000106">
    <property type="entry name" value="Sodium/potassium-transporting ATPase subunit alpha"/>
    <property type="match status" value="1"/>
</dbReference>
<keyword evidence="19" id="KW-0739">Sodium transport</keyword>
<dbReference type="GO" id="GO:0006883">
    <property type="term" value="P:intracellular sodium ion homeostasis"/>
    <property type="evidence" value="ECO:0007669"/>
    <property type="project" value="TreeGrafter"/>
</dbReference>
<dbReference type="InterPro" id="IPR004014">
    <property type="entry name" value="ATPase_P-typ_cation-transptr_N"/>
</dbReference>
<dbReference type="InterPro" id="IPR044492">
    <property type="entry name" value="P_typ_ATPase_HD_dom"/>
</dbReference>
<evidence type="ECO:0000259" key="24">
    <source>
        <dbReference type="SMART" id="SM00831"/>
    </source>
</evidence>
<keyword evidence="7" id="KW-0740">Sodium/potassium transport</keyword>
<dbReference type="GO" id="GO:0005524">
    <property type="term" value="F:ATP binding"/>
    <property type="evidence" value="ECO:0007669"/>
    <property type="project" value="UniProtKB-KW"/>
</dbReference>
<dbReference type="SUPFAM" id="SSF81665">
    <property type="entry name" value="Calcium ATPase, transmembrane domain M"/>
    <property type="match status" value="1"/>
</dbReference>
<reference evidence="25" key="3">
    <citation type="submission" date="2025-09" db="UniProtKB">
        <authorList>
            <consortium name="Ensembl"/>
        </authorList>
    </citation>
    <scope>IDENTIFICATION</scope>
</reference>
<dbReference type="PRINTS" id="PR00121">
    <property type="entry name" value="NAKATPASE"/>
</dbReference>
<dbReference type="PANTHER" id="PTHR43294:SF24">
    <property type="entry name" value="SODIUM_POTASSIUM-TRANSPORTING ATPASE SUBUNIT ALPHA"/>
    <property type="match status" value="1"/>
</dbReference>
<evidence type="ECO:0000256" key="7">
    <source>
        <dbReference type="ARBA" id="ARBA00022607"/>
    </source>
</evidence>
<keyword evidence="3 22" id="KW-0813">Transport</keyword>
<feature type="transmembrane region" description="Helical" evidence="22">
    <location>
        <begin position="969"/>
        <end position="985"/>
    </location>
</feature>
<evidence type="ECO:0000256" key="11">
    <source>
        <dbReference type="ARBA" id="ARBA00022840"/>
    </source>
</evidence>
<keyword evidence="4" id="KW-1003">Cell membrane</keyword>
<evidence type="ECO:0000256" key="14">
    <source>
        <dbReference type="ARBA" id="ARBA00022967"/>
    </source>
</evidence>
<feature type="compositionally biased region" description="Polar residues" evidence="23">
    <location>
        <begin position="198"/>
        <end position="213"/>
    </location>
</feature>
<feature type="transmembrane region" description="Helical" evidence="22">
    <location>
        <begin position="937"/>
        <end position="954"/>
    </location>
</feature>
<feature type="transmembrane region" description="Helical" evidence="22">
    <location>
        <begin position="275"/>
        <end position="299"/>
    </location>
</feature>
<keyword evidence="11 22" id="KW-0067">ATP-binding</keyword>
<keyword evidence="12" id="KW-0460">Magnesium</keyword>
<evidence type="ECO:0000256" key="10">
    <source>
        <dbReference type="ARBA" id="ARBA00022741"/>
    </source>
</evidence>
<reference evidence="25" key="2">
    <citation type="submission" date="2025-08" db="UniProtKB">
        <authorList>
            <consortium name="Ensembl"/>
        </authorList>
    </citation>
    <scope>IDENTIFICATION</scope>
</reference>
<comment type="subunit">
    <text evidence="21">The sodium/potassium-transporting ATPase is composed of a catalytic alpha subunit, an auxiliary non-catalytic beta subunit and an additional regulatory subunit.</text>
</comment>
<evidence type="ECO:0000256" key="16">
    <source>
        <dbReference type="ARBA" id="ARBA00023053"/>
    </source>
</evidence>
<keyword evidence="13 22" id="KW-0630">Potassium</keyword>
<feature type="transmembrane region" description="Helical" evidence="22">
    <location>
        <begin position="897"/>
        <end position="916"/>
    </location>
</feature>
<dbReference type="InterPro" id="IPR059000">
    <property type="entry name" value="ATPase_P-type_domA"/>
</dbReference>
<dbReference type="InterPro" id="IPR050510">
    <property type="entry name" value="Cation_transp_ATPase_P-type"/>
</dbReference>
<protein>
    <recommendedName>
        <fullName evidence="22">Sodium/potassium-transporting ATPase subunit alpha</fullName>
    </recommendedName>
</protein>
<dbReference type="InterPro" id="IPR023298">
    <property type="entry name" value="ATPase_P-typ_TM_dom_sf"/>
</dbReference>
<evidence type="ECO:0000256" key="2">
    <source>
        <dbReference type="ARBA" id="ARBA00006934"/>
    </source>
</evidence>
<keyword evidence="8 22" id="KW-0812">Transmembrane</keyword>
<keyword evidence="10 22" id="KW-0547">Nucleotide-binding</keyword>
<dbReference type="SUPFAM" id="SSF81660">
    <property type="entry name" value="Metal cation-transporting ATPase, ATP-binding domain N"/>
    <property type="match status" value="1"/>
</dbReference>
<dbReference type="GO" id="GO:0046872">
    <property type="term" value="F:metal ion binding"/>
    <property type="evidence" value="ECO:0007669"/>
    <property type="project" value="UniProtKB-KW"/>
</dbReference>
<dbReference type="SUPFAM" id="SSF81653">
    <property type="entry name" value="Calcium ATPase, transduction domain A"/>
    <property type="match status" value="1"/>
</dbReference>
<dbReference type="GO" id="GO:0036376">
    <property type="term" value="P:sodium ion export across plasma membrane"/>
    <property type="evidence" value="ECO:0007669"/>
    <property type="project" value="TreeGrafter"/>
</dbReference>
<dbReference type="Ensembl" id="ENSACLT00000039322.2">
    <property type="protein sequence ID" value="ENSACLP00000038414.2"/>
    <property type="gene ID" value="ENSACLG00000025852.2"/>
</dbReference>
<feature type="compositionally biased region" description="Polar residues" evidence="23">
    <location>
        <begin position="1"/>
        <end position="13"/>
    </location>
</feature>
<evidence type="ECO:0000256" key="12">
    <source>
        <dbReference type="ARBA" id="ARBA00022842"/>
    </source>
</evidence>
<name>A0A3P8RA75_ASTCA</name>
<dbReference type="GO" id="GO:0005886">
    <property type="term" value="C:plasma membrane"/>
    <property type="evidence" value="ECO:0007669"/>
    <property type="project" value="UniProtKB-SubCell"/>
</dbReference>
<keyword evidence="18 22" id="KW-0472">Membrane</keyword>
<dbReference type="InterPro" id="IPR036412">
    <property type="entry name" value="HAD-like_sf"/>
</dbReference>
<organism evidence="25 26">
    <name type="scientific">Astatotilapia calliptera</name>
    <name type="common">Eastern happy</name>
    <name type="synonym">Chromis callipterus</name>
    <dbReference type="NCBI Taxonomy" id="8154"/>
    <lineage>
        <taxon>Eukaryota</taxon>
        <taxon>Metazoa</taxon>
        <taxon>Chordata</taxon>
        <taxon>Craniata</taxon>
        <taxon>Vertebrata</taxon>
        <taxon>Euteleostomi</taxon>
        <taxon>Actinopterygii</taxon>
        <taxon>Neopterygii</taxon>
        <taxon>Teleostei</taxon>
        <taxon>Neoteleostei</taxon>
        <taxon>Acanthomorphata</taxon>
        <taxon>Ovalentaria</taxon>
        <taxon>Cichlomorphae</taxon>
        <taxon>Cichliformes</taxon>
        <taxon>Cichlidae</taxon>
        <taxon>African cichlids</taxon>
        <taxon>Pseudocrenilabrinae</taxon>
        <taxon>Haplochromini</taxon>
        <taxon>Astatotilapia</taxon>
    </lineage>
</organism>
<dbReference type="InterPro" id="IPR008250">
    <property type="entry name" value="ATPase_P-typ_transduc_dom_A_sf"/>
</dbReference>
<dbReference type="Gene3D" id="2.70.150.10">
    <property type="entry name" value="Calcium-transporting ATPase, cytoplasmic transduction domain A"/>
    <property type="match status" value="1"/>
</dbReference>
<evidence type="ECO:0000256" key="17">
    <source>
        <dbReference type="ARBA" id="ARBA00023065"/>
    </source>
</evidence>
<dbReference type="FunFam" id="1.20.1110.10:FF:000095">
    <property type="entry name" value="Sodium/potassium-transporting ATPase subunit alpha-1"/>
    <property type="match status" value="2"/>
</dbReference>
<sequence>QSSVSDSYRVATTQDKDDRSPKKKKGATKDMDDLKKEVPIVSKRFLFFLRIAAEFLLRDGPNALTPPPTTPEWVKFCRQLFGGFSILLWTGAILCFLAYAIQAATEDEPAGDNLYLGIVLTAVVVITGCFSYFQEAKSSKIMESFKNMVPQQALVIREGEKVQINAEEVVAGDLIEVKGGDRIPADIRVTSAHGCKVDNSSLTGESEPQSRSPDCTHDNPLETRNVAFFSTNCVEGTARGIVICTGDRTVMGRIATLTSGLETGKTPIAREIEHFIHIITGVAVFLGVTFFILAIILGYTWLEAVIFLIGIIVANVPEGLLATVTVCLTLTAKRMAKKNCLVKNLEAVETLGSTSTICSDKTGTLTQNRMTVAHMWFDNQIHEADTTEDQSGAAFDKSSVTWLSLSRVAALCNRAQFKAGQDSVSILKRDVAGDASESALLKCIELSCGSVRMMRDKNKKVAEIPFNSTNKYQLSVHETEDPNDNRYLLVMKGAPERILDRCSTIMLQGKEQPMDEEMKEAFQNAYMELGGLGERVLGFCHVLLPEDQYPKGFAFDTDDVNFQTDNLCFVGLISMIDPPRAAVPDAVGKCRSAGIKVIMVTGDHPITAKAIAKGVGIISEGNETVEDIAARLNIPVSQVNPRDAKACVIHGSDLKDLSQDQMDDILRNHTEIVFARTSPQQKLIIVEGCQRLGAIVAVTGDGVNDSPALKKADIGVAMGISGSDVSKQAADMILLDDNFASIVTGVEEGRLIFDNLKKSIAYTLTSNIPEITPFLFFIIVNIPLPLGTITILCIDLGTDMVPAISLAYEAAESDIMKRQPRNPARDKLVNERLISIAYGQIGMIQALGGFFAYFVILAENGFLPSQLVGIRLNWDDRSLNDLEDSYGQQWTYEQRKIVEFTCHTAFFVSIVVVQWADLIICKTRRNSVFQQGMKNKILIFGLFEETALAAFLSYCPGMDVALRMYPLKPTWWFCAFPYSFLIFVYDEARKLILRRNPGGERSFFFFFSFKWAFL</sequence>
<evidence type="ECO:0000256" key="21">
    <source>
        <dbReference type="ARBA" id="ARBA00038795"/>
    </source>
</evidence>
<dbReference type="SFLD" id="SFLDG00002">
    <property type="entry name" value="C1.7:_P-type_atpase_like"/>
    <property type="match status" value="1"/>
</dbReference>
<dbReference type="GeneTree" id="ENSGT00940000165134"/>
<dbReference type="Proteomes" id="UP000265100">
    <property type="component" value="Chromosome 11"/>
</dbReference>
<proteinExistence type="inferred from homology"/>
<feature type="transmembrane region" description="Helical" evidence="22">
    <location>
        <begin position="760"/>
        <end position="780"/>
    </location>
</feature>
<dbReference type="InterPro" id="IPR023214">
    <property type="entry name" value="HAD_sf"/>
</dbReference>
<feature type="transmembrane region" description="Helical" evidence="22">
    <location>
        <begin position="786"/>
        <end position="811"/>
    </location>
</feature>
<dbReference type="InterPro" id="IPR001757">
    <property type="entry name" value="P_typ_ATPase"/>
</dbReference>
<feature type="transmembrane region" description="Helical" evidence="22">
    <location>
        <begin position="114"/>
        <end position="133"/>
    </location>
</feature>
<dbReference type="Gene3D" id="1.20.1110.10">
    <property type="entry name" value="Calcium-transporting ATPase, transmembrane domain"/>
    <property type="match status" value="1"/>
</dbReference>
<keyword evidence="15 22" id="KW-1133">Transmembrane helix</keyword>
<feature type="region of interest" description="Disordered" evidence="23">
    <location>
        <begin position="1"/>
        <end position="30"/>
    </location>
</feature>
<dbReference type="Pfam" id="PF00689">
    <property type="entry name" value="Cation_ATPase_C"/>
    <property type="match status" value="1"/>
</dbReference>
<feature type="transmembrane region" description="Helical" evidence="22">
    <location>
        <begin position="305"/>
        <end position="328"/>
    </location>
</feature>
<evidence type="ECO:0000256" key="1">
    <source>
        <dbReference type="ARBA" id="ARBA00004651"/>
    </source>
</evidence>
<feature type="transmembrane region" description="Helical" evidence="22">
    <location>
        <begin position="832"/>
        <end position="856"/>
    </location>
</feature>
<evidence type="ECO:0000313" key="26">
    <source>
        <dbReference type="Proteomes" id="UP000265100"/>
    </source>
</evidence>
<dbReference type="Pfam" id="PF13246">
    <property type="entry name" value="Cation_ATPase"/>
    <property type="match status" value="1"/>
</dbReference>
<dbReference type="Bgee" id="ENSACLG00000025852">
    <property type="expression patterns" value="Expressed in camera-type eye and 7 other cell types or tissues"/>
</dbReference>
<comment type="function">
    <text evidence="20">This is the catalytic component of the active enzyme, which catalyzes the hydrolysis of ATP coupled with the exchange of sodium and potassium ions across the plasma membrane. This action creates the electrochemical gradient of sodium and potassium ions, providing the energy for active transport of various nutrients.</text>
</comment>
<dbReference type="GO" id="GO:1990573">
    <property type="term" value="P:potassium ion import across plasma membrane"/>
    <property type="evidence" value="ECO:0007669"/>
    <property type="project" value="TreeGrafter"/>
</dbReference>
<dbReference type="GO" id="GO:0030007">
    <property type="term" value="P:intracellular potassium ion homeostasis"/>
    <property type="evidence" value="ECO:0007669"/>
    <property type="project" value="TreeGrafter"/>
</dbReference>
<evidence type="ECO:0000256" key="6">
    <source>
        <dbReference type="ARBA" id="ARBA00022553"/>
    </source>
</evidence>
<dbReference type="Gene3D" id="3.40.1110.10">
    <property type="entry name" value="Calcium-transporting ATPase, cytoplasmic domain N"/>
    <property type="match status" value="1"/>
</dbReference>
<dbReference type="PROSITE" id="PS00154">
    <property type="entry name" value="ATPASE_E1_E2"/>
    <property type="match status" value="1"/>
</dbReference>
<evidence type="ECO:0000256" key="3">
    <source>
        <dbReference type="ARBA" id="ARBA00022448"/>
    </source>
</evidence>
<keyword evidence="26" id="KW-1185">Reference proteome</keyword>
<accession>A0A3P8RA75</accession>
<keyword evidence="5 22" id="KW-0633">Potassium transport</keyword>
<dbReference type="PRINTS" id="PR00119">
    <property type="entry name" value="CATATPASE"/>
</dbReference>